<dbReference type="AlphaFoldDB" id="A0A835XK57"/>
<evidence type="ECO:0000313" key="3">
    <source>
        <dbReference type="Proteomes" id="UP000612055"/>
    </source>
</evidence>
<dbReference type="Proteomes" id="UP000612055">
    <property type="component" value="Unassembled WGS sequence"/>
</dbReference>
<evidence type="ECO:0000313" key="2">
    <source>
        <dbReference type="EMBL" id="KAG2485598.1"/>
    </source>
</evidence>
<keyword evidence="1" id="KW-0812">Transmembrane</keyword>
<protein>
    <submittedName>
        <fullName evidence="2">Uncharacterized protein</fullName>
    </submittedName>
</protein>
<reference evidence="2" key="1">
    <citation type="journal article" date="2020" name="bioRxiv">
        <title>Comparative genomics of Chlamydomonas.</title>
        <authorList>
            <person name="Craig R.J."/>
            <person name="Hasan A.R."/>
            <person name="Ness R.W."/>
            <person name="Keightley P.D."/>
        </authorList>
    </citation>
    <scope>NUCLEOTIDE SEQUENCE</scope>
    <source>
        <strain evidence="2">CCAP 11/70</strain>
    </source>
</reference>
<keyword evidence="1" id="KW-0472">Membrane</keyword>
<sequence length="312" mass="34660">MVDAALFWRKLIHENNVPGLTLPDNATGQKQQVGGPAAGKTAVPNVGLLAHSVGGGLAPYVVDACAKAKPSMPFVSAHVLAPQTALVYRTYKYDGAASGRLLVGVKTKWGVQYGGMDLLSWPETVEALCDWLEDKEVLEGFKFYPLGTHVGFEDQFVVNGQSVVTALRCLPRIWGTVTDPLRLLRRMPQVTEAFMRTGGVTDVRTFSYYVREKQQCSPGKGTVVDVEQPNDEYMYRVYFVLALGVSVAYCGFVSSDWAACLWVVIVEAVKWTILALPLVFTWLYVELFRNEAKCQRPEARQYVVDFFTKTLQ</sequence>
<accession>A0A835XK57</accession>
<feature type="transmembrane region" description="Helical" evidence="1">
    <location>
        <begin position="237"/>
        <end position="255"/>
    </location>
</feature>
<dbReference type="OrthoDB" id="539205at2759"/>
<keyword evidence="1" id="KW-1133">Transmembrane helix</keyword>
<dbReference type="EMBL" id="JAEHOE010000126">
    <property type="protein sequence ID" value="KAG2485598.1"/>
    <property type="molecule type" value="Genomic_DNA"/>
</dbReference>
<organism evidence="2 3">
    <name type="scientific">Edaphochlamys debaryana</name>
    <dbReference type="NCBI Taxonomy" id="47281"/>
    <lineage>
        <taxon>Eukaryota</taxon>
        <taxon>Viridiplantae</taxon>
        <taxon>Chlorophyta</taxon>
        <taxon>core chlorophytes</taxon>
        <taxon>Chlorophyceae</taxon>
        <taxon>CS clade</taxon>
        <taxon>Chlamydomonadales</taxon>
        <taxon>Chlamydomonadales incertae sedis</taxon>
        <taxon>Edaphochlamys</taxon>
    </lineage>
</organism>
<evidence type="ECO:0000256" key="1">
    <source>
        <dbReference type="SAM" id="Phobius"/>
    </source>
</evidence>
<gene>
    <name evidence="2" type="ORF">HYH03_015661</name>
</gene>
<keyword evidence="3" id="KW-1185">Reference proteome</keyword>
<feature type="transmembrane region" description="Helical" evidence="1">
    <location>
        <begin position="261"/>
        <end position="285"/>
    </location>
</feature>
<comment type="caution">
    <text evidence="2">The sequence shown here is derived from an EMBL/GenBank/DDBJ whole genome shotgun (WGS) entry which is preliminary data.</text>
</comment>
<name>A0A835XK57_9CHLO</name>
<proteinExistence type="predicted"/>